<gene>
    <name evidence="4" type="ORF">U9M48_025585</name>
</gene>
<dbReference type="PANTHER" id="PTHR43343:SF2">
    <property type="entry name" value="PDZ DOMAIN-CONTAINING PROTEIN"/>
    <property type="match status" value="1"/>
</dbReference>
<sequence>MTFERFEMEATSALFEMRDDEVTRWFLEHGIPMATKVFSTLGTPSCDGEVTVKTADLTLLQRHDVAMMCATGQKLQADELATTLIFEENKPSVVCITKLALRCHRALGQGLCGIGVATSSPISMSSVTRLTSVLYSVELSDGSVYEAQVSGFDRDMDVAVLYMRAPKELRPIHVGVSADLLVGQKVYAIGNPFNLKHTLTTGVIMWEIVCYSDSSLSDSYHNPLRLCFAVPVDPPSGLHRAIHLHPTGRPIQDVIQTDAAINLGNSGGPLLDSSGKLIGVNTSICSPSGVSSGVGFSIPIDTVGGIVNQLIKSDEVTRLGELHL</sequence>
<dbReference type="InterPro" id="IPR051201">
    <property type="entry name" value="Chloro_Bact_Ser_Proteases"/>
</dbReference>
<name>A0AAQ3WXH3_PASNO</name>
<proteinExistence type="inferred from homology"/>
<comment type="similarity">
    <text evidence="1">Belongs to the peptidase S1C family.</text>
</comment>
<dbReference type="PRINTS" id="PR00834">
    <property type="entry name" value="PROTEASES2C"/>
</dbReference>
<dbReference type="Gene3D" id="2.40.10.120">
    <property type="match status" value="1"/>
</dbReference>
<dbReference type="SUPFAM" id="SSF50494">
    <property type="entry name" value="Trypsin-like serine proteases"/>
    <property type="match status" value="1"/>
</dbReference>
<evidence type="ECO:0000256" key="2">
    <source>
        <dbReference type="ARBA" id="ARBA00022670"/>
    </source>
</evidence>
<keyword evidence="5" id="KW-1185">Reference proteome</keyword>
<dbReference type="InterPro" id="IPR009003">
    <property type="entry name" value="Peptidase_S1_PA"/>
</dbReference>
<dbReference type="EMBL" id="CP144749">
    <property type="protein sequence ID" value="WVZ77758.1"/>
    <property type="molecule type" value="Genomic_DNA"/>
</dbReference>
<dbReference type="PANTHER" id="PTHR43343">
    <property type="entry name" value="PEPTIDASE S12"/>
    <property type="match status" value="1"/>
</dbReference>
<dbReference type="InterPro" id="IPR001940">
    <property type="entry name" value="Peptidase_S1C"/>
</dbReference>
<keyword evidence="2" id="KW-0645">Protease</keyword>
<reference evidence="4 5" key="1">
    <citation type="submission" date="2024-02" db="EMBL/GenBank/DDBJ databases">
        <title>High-quality chromosome-scale genome assembly of Pensacola bahiagrass (Paspalum notatum Flugge var. saurae).</title>
        <authorList>
            <person name="Vega J.M."/>
            <person name="Podio M."/>
            <person name="Orjuela J."/>
            <person name="Siena L.A."/>
            <person name="Pessino S.C."/>
            <person name="Combes M.C."/>
            <person name="Mariac C."/>
            <person name="Albertini E."/>
            <person name="Pupilli F."/>
            <person name="Ortiz J.P.A."/>
            <person name="Leblanc O."/>
        </authorList>
    </citation>
    <scope>NUCLEOTIDE SEQUENCE [LARGE SCALE GENOMIC DNA]</scope>
    <source>
        <strain evidence="4">R1</strain>
        <tissue evidence="4">Leaf</tissue>
    </source>
</reference>
<organism evidence="4 5">
    <name type="scientific">Paspalum notatum var. saurae</name>
    <dbReference type="NCBI Taxonomy" id="547442"/>
    <lineage>
        <taxon>Eukaryota</taxon>
        <taxon>Viridiplantae</taxon>
        <taxon>Streptophyta</taxon>
        <taxon>Embryophyta</taxon>
        <taxon>Tracheophyta</taxon>
        <taxon>Spermatophyta</taxon>
        <taxon>Magnoliopsida</taxon>
        <taxon>Liliopsida</taxon>
        <taxon>Poales</taxon>
        <taxon>Poaceae</taxon>
        <taxon>PACMAD clade</taxon>
        <taxon>Panicoideae</taxon>
        <taxon>Andropogonodae</taxon>
        <taxon>Paspaleae</taxon>
        <taxon>Paspalinae</taxon>
        <taxon>Paspalum</taxon>
    </lineage>
</organism>
<protein>
    <submittedName>
        <fullName evidence="4">Uncharacterized protein</fullName>
    </submittedName>
</protein>
<keyword evidence="3" id="KW-0378">Hydrolase</keyword>
<dbReference type="GO" id="GO:0004252">
    <property type="term" value="F:serine-type endopeptidase activity"/>
    <property type="evidence" value="ECO:0007669"/>
    <property type="project" value="InterPro"/>
</dbReference>
<accession>A0AAQ3WXH3</accession>
<evidence type="ECO:0000256" key="1">
    <source>
        <dbReference type="ARBA" id="ARBA00010541"/>
    </source>
</evidence>
<evidence type="ECO:0000313" key="5">
    <source>
        <dbReference type="Proteomes" id="UP001341281"/>
    </source>
</evidence>
<dbReference type="Pfam" id="PF13365">
    <property type="entry name" value="Trypsin_2"/>
    <property type="match status" value="1"/>
</dbReference>
<dbReference type="GO" id="GO:0006508">
    <property type="term" value="P:proteolysis"/>
    <property type="evidence" value="ECO:0007669"/>
    <property type="project" value="UniProtKB-KW"/>
</dbReference>
<evidence type="ECO:0000313" key="4">
    <source>
        <dbReference type="EMBL" id="WVZ77758.1"/>
    </source>
</evidence>
<evidence type="ECO:0000256" key="3">
    <source>
        <dbReference type="ARBA" id="ARBA00022801"/>
    </source>
</evidence>
<dbReference type="Proteomes" id="UP001341281">
    <property type="component" value="Chromosome 05"/>
</dbReference>
<dbReference type="AlphaFoldDB" id="A0AAQ3WXH3"/>